<feature type="domain" description="Fumarylacetoacetase N-terminal" evidence="16">
    <location>
        <begin position="16"/>
        <end position="108"/>
    </location>
</feature>
<dbReference type="Proteomes" id="UP000253094">
    <property type="component" value="Unassembled WGS sequence"/>
</dbReference>
<feature type="binding site" evidence="13">
    <location>
        <position position="221"/>
    </location>
    <ligand>
        <name>Mg(2+)</name>
        <dbReference type="ChEBI" id="CHEBI:18420"/>
    </ligand>
</feature>
<feature type="binding site" evidence="13">
    <location>
        <position position="245"/>
    </location>
    <ligand>
        <name>Mg(2+)</name>
        <dbReference type="ChEBI" id="CHEBI:18420"/>
    </ligand>
</feature>
<feature type="binding site" evidence="12">
    <location>
        <position position="132"/>
    </location>
    <ligand>
        <name>substrate</name>
    </ligand>
</feature>
<dbReference type="SUPFAM" id="SSF56529">
    <property type="entry name" value="FAH"/>
    <property type="match status" value="1"/>
</dbReference>
<evidence type="ECO:0000256" key="1">
    <source>
        <dbReference type="ARBA" id="ARBA00001913"/>
    </source>
</evidence>
<feature type="binding site" evidence="12">
    <location>
        <position position="228"/>
    </location>
    <ligand>
        <name>substrate</name>
    </ligand>
</feature>
<evidence type="ECO:0000313" key="17">
    <source>
        <dbReference type="EMBL" id="RCG22487.1"/>
    </source>
</evidence>
<dbReference type="GO" id="GO:0046872">
    <property type="term" value="F:metal ion binding"/>
    <property type="evidence" value="ECO:0007669"/>
    <property type="project" value="UniProtKB-KW"/>
</dbReference>
<evidence type="ECO:0000256" key="13">
    <source>
        <dbReference type="PIRSR" id="PIRSR605959-3"/>
    </source>
</evidence>
<organism evidence="17 18">
    <name type="scientific">Sphaerisporangium album</name>
    <dbReference type="NCBI Taxonomy" id="509200"/>
    <lineage>
        <taxon>Bacteria</taxon>
        <taxon>Bacillati</taxon>
        <taxon>Actinomycetota</taxon>
        <taxon>Actinomycetes</taxon>
        <taxon>Streptosporangiales</taxon>
        <taxon>Streptosporangiaceae</taxon>
        <taxon>Sphaerisporangium</taxon>
    </lineage>
</organism>
<feature type="binding site" evidence="12">
    <location>
        <position position="332"/>
    </location>
    <ligand>
        <name>substrate</name>
    </ligand>
</feature>
<dbReference type="RefSeq" id="WP_114033324.1">
    <property type="nucleotide sequence ID" value="NZ_QOIL01000028.1"/>
</dbReference>
<feature type="binding site" evidence="13">
    <location>
        <position position="221"/>
    </location>
    <ligand>
        <name>Ca(2+)</name>
        <dbReference type="ChEBI" id="CHEBI:29108"/>
    </ligand>
</feature>
<feature type="binding site" evidence="13">
    <location>
        <position position="189"/>
    </location>
    <ligand>
        <name>Ca(2+)</name>
        <dbReference type="ChEBI" id="CHEBI:29108"/>
    </ligand>
</feature>
<accession>A0A367EYL9</accession>
<comment type="cofactor">
    <cofactor evidence="2 13">
        <name>Mg(2+)</name>
        <dbReference type="ChEBI" id="CHEBI:18420"/>
    </cofactor>
</comment>
<keyword evidence="10" id="KW-0585">Phenylalanine catabolism</keyword>
<feature type="compositionally biased region" description="Basic and acidic residues" evidence="14">
    <location>
        <begin position="405"/>
        <end position="427"/>
    </location>
</feature>
<feature type="domain" description="Fumarylacetoacetase-like C-terminal" evidence="15">
    <location>
        <begin position="115"/>
        <end position="378"/>
    </location>
</feature>
<feature type="binding site" evidence="12">
    <location>
        <position position="232"/>
    </location>
    <ligand>
        <name>substrate</name>
    </ligand>
</feature>
<dbReference type="EC" id="3.7.1.2" evidence="4"/>
<dbReference type="Pfam" id="PF01557">
    <property type="entry name" value="FAA_hydrolase"/>
    <property type="match status" value="1"/>
</dbReference>
<gene>
    <name evidence="17" type="primary">fahA</name>
    <name evidence="17" type="ORF">DQ384_35690</name>
</gene>
<keyword evidence="8 13" id="KW-0460">Magnesium</keyword>
<evidence type="ECO:0000256" key="10">
    <source>
        <dbReference type="ARBA" id="ARBA00023232"/>
    </source>
</evidence>
<dbReference type="EMBL" id="QOIL01000028">
    <property type="protein sequence ID" value="RCG22487.1"/>
    <property type="molecule type" value="Genomic_DNA"/>
</dbReference>
<evidence type="ECO:0000256" key="6">
    <source>
        <dbReference type="ARBA" id="ARBA00022801"/>
    </source>
</evidence>
<dbReference type="GO" id="GO:0004334">
    <property type="term" value="F:fumarylacetoacetase activity"/>
    <property type="evidence" value="ECO:0007669"/>
    <property type="project" value="UniProtKB-EC"/>
</dbReference>
<dbReference type="AlphaFoldDB" id="A0A367EYL9"/>
<keyword evidence="5 13" id="KW-0479">Metal-binding</keyword>
<evidence type="ECO:0000256" key="11">
    <source>
        <dbReference type="PIRSR" id="PIRSR605959-1"/>
    </source>
</evidence>
<evidence type="ECO:0000256" key="12">
    <source>
        <dbReference type="PIRSR" id="PIRSR605959-2"/>
    </source>
</evidence>
<dbReference type="SUPFAM" id="SSF63433">
    <property type="entry name" value="Fumarylacetoacetate hydrolase, FAH, N-terminal domain"/>
    <property type="match status" value="1"/>
</dbReference>
<evidence type="ECO:0000256" key="2">
    <source>
        <dbReference type="ARBA" id="ARBA00001946"/>
    </source>
</evidence>
<dbReference type="InterPro" id="IPR036663">
    <property type="entry name" value="Fumarylacetoacetase_C_sf"/>
</dbReference>
<dbReference type="InterPro" id="IPR015377">
    <property type="entry name" value="Fumarylacetoacetase_N"/>
</dbReference>
<comment type="cofactor">
    <cofactor evidence="1 13">
        <name>Ca(2+)</name>
        <dbReference type="ChEBI" id="CHEBI:29108"/>
    </cofactor>
</comment>
<evidence type="ECO:0000256" key="5">
    <source>
        <dbReference type="ARBA" id="ARBA00022723"/>
    </source>
</evidence>
<dbReference type="FunFam" id="3.90.850.10:FF:000011">
    <property type="entry name" value="Fumarylacetoacetase"/>
    <property type="match status" value="1"/>
</dbReference>
<protein>
    <recommendedName>
        <fullName evidence="4">fumarylacetoacetase</fullName>
        <ecNumber evidence="4">3.7.1.2</ecNumber>
    </recommendedName>
</protein>
<keyword evidence="18" id="KW-1185">Reference proteome</keyword>
<keyword evidence="7 13" id="KW-0106">Calcium</keyword>
<dbReference type="InterPro" id="IPR005959">
    <property type="entry name" value="Fumarylacetoacetase"/>
</dbReference>
<feature type="region of interest" description="Disordered" evidence="14">
    <location>
        <begin position="393"/>
        <end position="427"/>
    </location>
</feature>
<feature type="binding site" evidence="13">
    <location>
        <position position="191"/>
    </location>
    <ligand>
        <name>Ca(2+)</name>
        <dbReference type="ChEBI" id="CHEBI:29108"/>
    </ligand>
</feature>
<evidence type="ECO:0000256" key="4">
    <source>
        <dbReference type="ARBA" id="ARBA00012094"/>
    </source>
</evidence>
<feature type="active site" description="Proton acceptor" evidence="11">
    <location>
        <position position="123"/>
    </location>
</feature>
<evidence type="ECO:0000256" key="9">
    <source>
        <dbReference type="ARBA" id="ARBA00022878"/>
    </source>
</evidence>
<dbReference type="Pfam" id="PF09298">
    <property type="entry name" value="FAA_hydrolase_N"/>
    <property type="match status" value="1"/>
</dbReference>
<sequence>MTSWVPGADASPYTPANLPYCVFSRQGEAPRAGVRIGDHVLDLAPALHDEVFAAPSLNGFLARGRAAWSDTRRRVQRLLSAQAGEAAANRAAVEPHLVPLAEVRLHQPIEVGDYVDFYCSLEHATNLGRMFRPDGEPLLPNWRHLPVGYHGRSGTVVVSGTPITRPRGQRVPAPGRPPVLGPSAKLDIEAELGFVVGTPTRLGEAAGDFADHVFGVTLVNDWSARDIQSWEYVPLGPFLGKSFATSISPWITPLEALGHARVAGRAQDPEPLSYLGRREPWGLDIAMRVELNGEPISAPPYRQMYWTPDQMLAHMTVNGASLRTGDLFASGTVSGAEPGQRGSLIEITWNGSEPIKLADGQIRTFLEDGDTVTITATAPGPGGTSIALGEVTGTILPSLPGPRGGSDRTSRVPSDRDGDRRRPADCG</sequence>
<dbReference type="InterPro" id="IPR036462">
    <property type="entry name" value="Fumarylacetoacetase_N_sf"/>
</dbReference>
<evidence type="ECO:0000313" key="18">
    <source>
        <dbReference type="Proteomes" id="UP000253094"/>
    </source>
</evidence>
<dbReference type="InterPro" id="IPR011234">
    <property type="entry name" value="Fumarylacetoacetase-like_C"/>
</dbReference>
<dbReference type="PANTHER" id="PTHR43069:SF2">
    <property type="entry name" value="FUMARYLACETOACETASE"/>
    <property type="match status" value="1"/>
</dbReference>
<dbReference type="UniPathway" id="UPA00139">
    <property type="reaction ID" value="UER00341"/>
</dbReference>
<evidence type="ECO:0000256" key="7">
    <source>
        <dbReference type="ARBA" id="ARBA00022837"/>
    </source>
</evidence>
<feature type="binding site" evidence="13">
    <location>
        <position position="241"/>
    </location>
    <ligand>
        <name>Mg(2+)</name>
        <dbReference type="ChEBI" id="CHEBI:18420"/>
    </ligand>
</feature>
<dbReference type="GO" id="GO:0006572">
    <property type="term" value="P:L-tyrosine catabolic process"/>
    <property type="evidence" value="ECO:0007669"/>
    <property type="project" value="UniProtKB-KW"/>
</dbReference>
<keyword evidence="6 17" id="KW-0378">Hydrolase</keyword>
<dbReference type="OrthoDB" id="3766879at2"/>
<dbReference type="PANTHER" id="PTHR43069">
    <property type="entry name" value="FUMARYLACETOACETASE"/>
    <property type="match status" value="1"/>
</dbReference>
<feature type="binding site" evidence="13">
    <location>
        <position position="116"/>
    </location>
    <ligand>
        <name>Ca(2+)</name>
        <dbReference type="ChEBI" id="CHEBI:29108"/>
    </ligand>
</feature>
<evidence type="ECO:0000259" key="16">
    <source>
        <dbReference type="Pfam" id="PF09298"/>
    </source>
</evidence>
<dbReference type="Gene3D" id="3.90.850.10">
    <property type="entry name" value="Fumarylacetoacetase-like, C-terminal domain"/>
    <property type="match status" value="1"/>
</dbReference>
<comment type="pathway">
    <text evidence="3">Amino-acid degradation; L-phenylalanine degradation; acetoacetate and fumarate from L-phenylalanine: step 6/6.</text>
</comment>
<evidence type="ECO:0000259" key="15">
    <source>
        <dbReference type="Pfam" id="PF01557"/>
    </source>
</evidence>
<proteinExistence type="predicted"/>
<dbReference type="GO" id="GO:0006559">
    <property type="term" value="P:L-phenylalanine catabolic process"/>
    <property type="evidence" value="ECO:0007669"/>
    <property type="project" value="UniProtKB-UniPathway"/>
</dbReference>
<evidence type="ECO:0000256" key="8">
    <source>
        <dbReference type="ARBA" id="ARBA00022842"/>
    </source>
</evidence>
<reference evidence="17 18" key="1">
    <citation type="submission" date="2018-06" db="EMBL/GenBank/DDBJ databases">
        <title>Sphaerisporangium craniellae sp. nov., isolated from a marine sponge in the South China Sea.</title>
        <authorList>
            <person name="Li L."/>
        </authorList>
    </citation>
    <scope>NUCLEOTIDE SEQUENCE [LARGE SCALE GENOMIC DNA]</scope>
    <source>
        <strain evidence="17 18">CCTCC AA 208026</strain>
    </source>
</reference>
<keyword evidence="9" id="KW-0828">Tyrosine catabolism</keyword>
<dbReference type="Gene3D" id="2.30.30.230">
    <property type="entry name" value="Fumarylacetoacetase, N-terminal domain"/>
    <property type="match status" value="1"/>
</dbReference>
<evidence type="ECO:0000256" key="14">
    <source>
        <dbReference type="SAM" id="MobiDB-lite"/>
    </source>
</evidence>
<dbReference type="NCBIfam" id="TIGR01266">
    <property type="entry name" value="fum_ac_acetase"/>
    <property type="match status" value="1"/>
</dbReference>
<comment type="caution">
    <text evidence="17">The sequence shown here is derived from an EMBL/GenBank/DDBJ whole genome shotgun (WGS) entry which is preliminary data.</text>
</comment>
<dbReference type="GO" id="GO:1902000">
    <property type="term" value="P:homogentisate catabolic process"/>
    <property type="evidence" value="ECO:0007669"/>
    <property type="project" value="TreeGrafter"/>
</dbReference>
<name>A0A367EYL9_9ACTN</name>
<feature type="binding site" evidence="12">
    <location>
        <position position="118"/>
    </location>
    <ligand>
        <name>substrate</name>
    </ligand>
</feature>
<evidence type="ECO:0000256" key="3">
    <source>
        <dbReference type="ARBA" id="ARBA00004782"/>
    </source>
</evidence>